<dbReference type="PATRIC" id="fig|82380.10.peg.1332"/>
<proteinExistence type="predicted"/>
<dbReference type="RefSeq" id="WP_045263246.1">
    <property type="nucleotide sequence ID" value="NZ_JYIV01000022.1"/>
</dbReference>
<dbReference type="InterPro" id="IPR009241">
    <property type="entry name" value="HigB-like"/>
</dbReference>
<dbReference type="EMBL" id="JYIV01000022">
    <property type="protein sequence ID" value="KJL23789.1"/>
    <property type="molecule type" value="Genomic_DNA"/>
</dbReference>
<reference evidence="1 2" key="1">
    <citation type="submission" date="2015-02" db="EMBL/GenBank/DDBJ databases">
        <title>Draft genome sequences of ten Microbacterium spp. with emphasis on heavy metal contaminated environments.</title>
        <authorList>
            <person name="Corretto E."/>
        </authorList>
    </citation>
    <scope>NUCLEOTIDE SEQUENCE [LARGE SCALE GENOMIC DNA]</scope>
    <source>
        <strain evidence="1 2">BEL163</strain>
    </source>
</reference>
<sequence>MTEQPTRLIRVFDESDVVFTVINDGGENEGEKFVDALQEQDKAKFRRYFEWLKNGHHIKSPENMRYISGDDPKDRGAVVHELKTHRQGGRRLYVVHFEGRWYVTHGDRKGGDKQVVKNAKRAFAIFWGGYGEGEADGTVSDQ</sequence>
<dbReference type="Pfam" id="PF05973">
    <property type="entry name" value="Gp49"/>
    <property type="match status" value="1"/>
</dbReference>
<dbReference type="AlphaFoldDB" id="A0A0F0KTI3"/>
<gene>
    <name evidence="1" type="ORF">RN51_01324</name>
</gene>
<dbReference type="Proteomes" id="UP000033725">
    <property type="component" value="Unassembled WGS sequence"/>
</dbReference>
<evidence type="ECO:0000313" key="2">
    <source>
        <dbReference type="Proteomes" id="UP000033725"/>
    </source>
</evidence>
<accession>A0A0F0KTI3</accession>
<evidence type="ECO:0008006" key="3">
    <source>
        <dbReference type="Google" id="ProtNLM"/>
    </source>
</evidence>
<organism evidence="1 2">
    <name type="scientific">Microbacterium oxydans</name>
    <dbReference type="NCBI Taxonomy" id="82380"/>
    <lineage>
        <taxon>Bacteria</taxon>
        <taxon>Bacillati</taxon>
        <taxon>Actinomycetota</taxon>
        <taxon>Actinomycetes</taxon>
        <taxon>Micrococcales</taxon>
        <taxon>Microbacteriaceae</taxon>
        <taxon>Microbacterium</taxon>
    </lineage>
</organism>
<protein>
    <recommendedName>
        <fullName evidence="3">Toxin HigB-2</fullName>
    </recommendedName>
</protein>
<comment type="caution">
    <text evidence="1">The sequence shown here is derived from an EMBL/GenBank/DDBJ whole genome shotgun (WGS) entry which is preliminary data.</text>
</comment>
<name>A0A0F0KTI3_9MICO</name>
<evidence type="ECO:0000313" key="1">
    <source>
        <dbReference type="EMBL" id="KJL23789.1"/>
    </source>
</evidence>
<dbReference type="OrthoDB" id="5123314at2"/>